<dbReference type="EMBL" id="CAIT01000006">
    <property type="protein sequence ID" value="CCH52957.1"/>
    <property type="molecule type" value="Genomic_DNA"/>
</dbReference>
<gene>
    <name evidence="1" type="ORF">BN8_02004</name>
</gene>
<dbReference type="STRING" id="1185876.BN8_02004"/>
<keyword evidence="2" id="KW-1185">Reference proteome</keyword>
<comment type="caution">
    <text evidence="1">The sequence shown here is derived from an EMBL/GenBank/DDBJ whole genome shotgun (WGS) entry which is preliminary data.</text>
</comment>
<evidence type="ECO:0000313" key="1">
    <source>
        <dbReference type="EMBL" id="CCH52957.1"/>
    </source>
</evidence>
<proteinExistence type="predicted"/>
<evidence type="ECO:0000313" key="2">
    <source>
        <dbReference type="Proteomes" id="UP000009309"/>
    </source>
</evidence>
<reference evidence="1 2" key="1">
    <citation type="journal article" date="2012" name="J. Bacteriol.">
        <title>Genome Sequence of the Filamentous Bacterium Fibrisoma limi BUZ 3T.</title>
        <authorList>
            <person name="Filippini M."/>
            <person name="Qi W."/>
            <person name="Jaenicke S."/>
            <person name="Goesmann A."/>
            <person name="Smits T.H."/>
            <person name="Bagheri H.C."/>
        </authorList>
    </citation>
    <scope>NUCLEOTIDE SEQUENCE [LARGE SCALE GENOMIC DNA]</scope>
    <source>
        <strain evidence="2">BUZ 3T</strain>
    </source>
</reference>
<dbReference type="AlphaFoldDB" id="I2GGD2"/>
<dbReference type="Proteomes" id="UP000009309">
    <property type="component" value="Unassembled WGS sequence"/>
</dbReference>
<protein>
    <submittedName>
        <fullName evidence="1">Uncharacterized protein</fullName>
    </submittedName>
</protein>
<accession>I2GGD2</accession>
<sequence length="50" mass="5601">MHTLQLSKERPIRSRSIVVMSKSIRTPGFNDRARIKADGRLLAPATEPVV</sequence>
<name>I2GGD2_9BACT</name>
<organism evidence="1 2">
    <name type="scientific">Fibrisoma limi BUZ 3</name>
    <dbReference type="NCBI Taxonomy" id="1185876"/>
    <lineage>
        <taxon>Bacteria</taxon>
        <taxon>Pseudomonadati</taxon>
        <taxon>Bacteroidota</taxon>
        <taxon>Cytophagia</taxon>
        <taxon>Cytophagales</taxon>
        <taxon>Spirosomataceae</taxon>
        <taxon>Fibrisoma</taxon>
    </lineage>
</organism>